<dbReference type="InterPro" id="IPR015590">
    <property type="entry name" value="Aldehyde_DH_dom"/>
</dbReference>
<dbReference type="NCBIfam" id="NF010000">
    <property type="entry name" value="PRK13473.1"/>
    <property type="match status" value="1"/>
</dbReference>
<dbReference type="SUPFAM" id="SSF53720">
    <property type="entry name" value="ALDH-like"/>
    <property type="match status" value="1"/>
</dbReference>
<dbReference type="RefSeq" id="WP_124296016.1">
    <property type="nucleotide sequence ID" value="NZ_BDES01000060.1"/>
</dbReference>
<feature type="active site" evidence="3">
    <location>
        <position position="246"/>
    </location>
</feature>
<dbReference type="GO" id="GO:0004030">
    <property type="term" value="F:aldehyde dehydrogenase [NAD(P)+] activity"/>
    <property type="evidence" value="ECO:0007669"/>
    <property type="project" value="UniProtKB-ARBA"/>
</dbReference>
<evidence type="ECO:0000256" key="3">
    <source>
        <dbReference type="PROSITE-ProRule" id="PRU10007"/>
    </source>
</evidence>
<dbReference type="InterPro" id="IPR016162">
    <property type="entry name" value="Ald_DH_N"/>
</dbReference>
<comment type="similarity">
    <text evidence="4">Belongs to the aldehyde dehydrogenase family.</text>
</comment>
<dbReference type="InterPro" id="IPR016163">
    <property type="entry name" value="Ald_DH_C"/>
</dbReference>
<dbReference type="PANTHER" id="PTHR11699">
    <property type="entry name" value="ALDEHYDE DEHYDROGENASE-RELATED"/>
    <property type="match status" value="1"/>
</dbReference>
<name>A0A401WVY5_ACEPA</name>
<evidence type="ECO:0000313" key="6">
    <source>
        <dbReference type="EMBL" id="GCD53434.1"/>
    </source>
</evidence>
<protein>
    <submittedName>
        <fullName evidence="6">Gamma-aminobutyraldehyde dehydrogenase</fullName>
    </submittedName>
</protein>
<evidence type="ECO:0000256" key="1">
    <source>
        <dbReference type="ARBA" id="ARBA00023002"/>
    </source>
</evidence>
<gene>
    <name evidence="6" type="ORF">NBRC3188_2131</name>
</gene>
<dbReference type="Gene3D" id="3.40.309.10">
    <property type="entry name" value="Aldehyde Dehydrogenase, Chain A, domain 2"/>
    <property type="match status" value="1"/>
</dbReference>
<dbReference type="Gene3D" id="3.40.605.10">
    <property type="entry name" value="Aldehyde Dehydrogenase, Chain A, domain 1"/>
    <property type="match status" value="1"/>
</dbReference>
<feature type="domain" description="Aldehyde dehydrogenase" evidence="5">
    <location>
        <begin position="13"/>
        <end position="470"/>
    </location>
</feature>
<accession>A0A401WVY5</accession>
<reference evidence="6 7" key="1">
    <citation type="submission" date="2016-06" db="EMBL/GenBank/DDBJ databases">
        <title>Acetobacter pasteurianus NBRC 3188 whole genome sequencing project.</title>
        <authorList>
            <person name="Matsutani M."/>
            <person name="Shiwa Y."/>
            <person name="Okamoto-Kainuma A."/>
            <person name="Ishikawa M."/>
            <person name="Koizumi Y."/>
            <person name="Yoshikawa H."/>
            <person name="Yakushi T."/>
            <person name="Matsushita K."/>
        </authorList>
    </citation>
    <scope>NUCLEOTIDE SEQUENCE [LARGE SCALE GENOMIC DNA]</scope>
    <source>
        <strain evidence="6 7">NBRC 3188</strain>
    </source>
</reference>
<organism evidence="6 7">
    <name type="scientific">Acetobacter pasteurianus NBRC 3188</name>
    <dbReference type="NCBI Taxonomy" id="1226663"/>
    <lineage>
        <taxon>Bacteria</taxon>
        <taxon>Pseudomonadati</taxon>
        <taxon>Pseudomonadota</taxon>
        <taxon>Alphaproteobacteria</taxon>
        <taxon>Acetobacterales</taxon>
        <taxon>Acetobacteraceae</taxon>
        <taxon>Acetobacter</taxon>
    </lineage>
</organism>
<keyword evidence="2" id="KW-0520">NAD</keyword>
<sequence length="475" mass="50458">MFTKMLIGGGFVNGTGAEETVYAPVTGDVITNIAEASAEQVDAAVAAALAAFPAWAMTPPAERAVCLLKIADAIEAQADNLATIEAQNTGKPRHLVLSDEIPAIVDGFRFFAGAARNVQGPVAGEYMVGYTSMLRRAPVGVVAAIVPWNYPLLMAAWKLAPAIAAGNSCVIKPSENTPLSLLYLGQVISECLPSGVINIVTGRGASVGQQLLDHPDVAMVSLTGDIATGRKVITAAARSVKRTHLELGGKAPVLVYDDADLEAVVQGLRTFGYYNAGQDCTAACRVYADARIYDRLVADLTTAVASIRFGQADDSQNEIPPLVSSRQRSRVAAFVERAAELPHVEITTGGKMAEGKGFFYEPTVVAGARPGDEIVEREVFGPVVSVTRCTDMDAVISDVNTSIYGLASSVWTRDTGRGMAAAARLRYGCTWVNTHFMLVNEMPHAGFRHSGYGSDMSLGSLEDYTIPRHVMVKWS</sequence>
<dbReference type="EMBL" id="BDES01000060">
    <property type="protein sequence ID" value="GCD53434.1"/>
    <property type="molecule type" value="Genomic_DNA"/>
</dbReference>
<dbReference type="FunFam" id="3.40.309.10:FF:000010">
    <property type="entry name" value="Gamma-aminobutyraldehyde dehydrogenase"/>
    <property type="match status" value="1"/>
</dbReference>
<dbReference type="Pfam" id="PF00171">
    <property type="entry name" value="Aldedh"/>
    <property type="match status" value="1"/>
</dbReference>
<dbReference type="AlphaFoldDB" id="A0A401WVY5"/>
<dbReference type="PROSITE" id="PS00687">
    <property type="entry name" value="ALDEHYDE_DEHYDR_GLU"/>
    <property type="match status" value="1"/>
</dbReference>
<dbReference type="InterPro" id="IPR029510">
    <property type="entry name" value="Ald_DH_CS_GLU"/>
</dbReference>
<dbReference type="FunFam" id="3.40.605.10:FF:000001">
    <property type="entry name" value="Aldehyde dehydrogenase 1"/>
    <property type="match status" value="1"/>
</dbReference>
<comment type="caution">
    <text evidence="6">The sequence shown here is derived from an EMBL/GenBank/DDBJ whole genome shotgun (WGS) entry which is preliminary data.</text>
</comment>
<dbReference type="InterPro" id="IPR016161">
    <property type="entry name" value="Ald_DH/histidinol_DH"/>
</dbReference>
<evidence type="ECO:0000259" key="5">
    <source>
        <dbReference type="Pfam" id="PF00171"/>
    </source>
</evidence>
<evidence type="ECO:0000256" key="4">
    <source>
        <dbReference type="RuleBase" id="RU003345"/>
    </source>
</evidence>
<evidence type="ECO:0000256" key="2">
    <source>
        <dbReference type="ARBA" id="ARBA00023027"/>
    </source>
</evidence>
<dbReference type="Proteomes" id="UP000287300">
    <property type="component" value="Unassembled WGS sequence"/>
</dbReference>
<proteinExistence type="inferred from homology"/>
<evidence type="ECO:0000313" key="7">
    <source>
        <dbReference type="Proteomes" id="UP000287300"/>
    </source>
</evidence>
<keyword evidence="1 4" id="KW-0560">Oxidoreductase</keyword>